<dbReference type="AlphaFoldDB" id="A0AAC9I6H4"/>
<evidence type="ECO:0000256" key="1">
    <source>
        <dbReference type="ARBA" id="ARBA00023172"/>
    </source>
</evidence>
<dbReference type="GO" id="GO:0015074">
    <property type="term" value="P:DNA integration"/>
    <property type="evidence" value="ECO:0007669"/>
    <property type="project" value="InterPro"/>
</dbReference>
<dbReference type="GO" id="GO:0003677">
    <property type="term" value="F:DNA binding"/>
    <property type="evidence" value="ECO:0007669"/>
    <property type="project" value="InterPro"/>
</dbReference>
<evidence type="ECO:0000313" key="3">
    <source>
        <dbReference type="Proteomes" id="UP000175968"/>
    </source>
</evidence>
<proteinExistence type="predicted"/>
<dbReference type="Gene3D" id="1.10.443.10">
    <property type="entry name" value="Intergrase catalytic core"/>
    <property type="match status" value="1"/>
</dbReference>
<dbReference type="InterPro" id="IPR011010">
    <property type="entry name" value="DNA_brk_join_enz"/>
</dbReference>
<dbReference type="SUPFAM" id="SSF56349">
    <property type="entry name" value="DNA breaking-rejoining enzymes"/>
    <property type="match status" value="1"/>
</dbReference>
<protein>
    <submittedName>
        <fullName evidence="2">Uncharacterized protein</fullName>
    </submittedName>
</protein>
<reference evidence="2 3" key="1">
    <citation type="submission" date="2016-10" db="EMBL/GenBank/DDBJ databases">
        <title>Flavobacterium gilvum sp. nov., isolated from stream water.</title>
        <authorList>
            <person name="Shin S.-K."/>
            <person name="Cho Y.-J."/>
            <person name="Yi H."/>
        </authorList>
    </citation>
    <scope>NUCLEOTIDE SEQUENCE [LARGE SCALE GENOMIC DNA]</scope>
    <source>
        <strain evidence="2 3">EM1308</strain>
    </source>
</reference>
<keyword evidence="3" id="KW-1185">Reference proteome</keyword>
<keyword evidence="1" id="KW-0233">DNA recombination</keyword>
<accession>A0AAC9I6H4</accession>
<evidence type="ECO:0000313" key="2">
    <source>
        <dbReference type="EMBL" id="AOW11000.1"/>
    </source>
</evidence>
<organism evidence="2 3">
    <name type="scientific">Flavobacterium gilvum</name>
    <dbReference type="NCBI Taxonomy" id="1492737"/>
    <lineage>
        <taxon>Bacteria</taxon>
        <taxon>Pseudomonadati</taxon>
        <taxon>Bacteroidota</taxon>
        <taxon>Flavobacteriia</taxon>
        <taxon>Flavobacteriales</taxon>
        <taxon>Flavobacteriaceae</taxon>
        <taxon>Flavobacterium</taxon>
    </lineage>
</organism>
<dbReference type="InterPro" id="IPR013762">
    <property type="entry name" value="Integrase-like_cat_sf"/>
</dbReference>
<dbReference type="EMBL" id="CP017479">
    <property type="protein sequence ID" value="AOW11000.1"/>
    <property type="molecule type" value="Genomic_DNA"/>
</dbReference>
<name>A0AAC9I6H4_9FLAO</name>
<dbReference type="GO" id="GO:0006310">
    <property type="term" value="P:DNA recombination"/>
    <property type="evidence" value="ECO:0007669"/>
    <property type="project" value="UniProtKB-KW"/>
</dbReference>
<gene>
    <name evidence="2" type="ORF">EM308_16750</name>
</gene>
<dbReference type="Proteomes" id="UP000175968">
    <property type="component" value="Chromosome"/>
</dbReference>
<sequence length="466" mass="53894">MKAITHRYVLKSKTKILENRTKPELVMAEVSGAFKSKKDGKLSYKKFQFSLEVSVLPQHFGIIREKRGKMGYIYDPNTIKKSERYNKLLRNKIADFEFDIEAVASHFRNQDPTAEEVKNYLFFITGRDKRKPEESFEILSFLNSHIKHLENLVGSGRKDEVKENTINSFRNLVPIVKRYQEAKSKLIFENLNEELYRDFWDVTNKLKTGEIKIDSYTPKSYGKFASNTIKAYQNYFILLCKVARKQLINIPLDLSDTNLINTVEKNNSPKTEAFLKEEDILKVMKYKPVSKNTTMAKDYIIIASLTGMRLQSMQEAKGRSIELCTNNKNVFYYLHTIQGKTSTECYTPLFSTALEMIKKNNYQFPDFTKITLANLNINIRSVLSSVGIENNSLFSTHNLRSTFVSNLSLLGVPEIIISSVTHPSKKSNISSVHIYDRRDMLDKAIMFTQEIIKINKIKSSKLYKFS</sequence>
<dbReference type="KEGG" id="fgl:EM308_16750"/>